<feature type="region of interest" description="Disordered" evidence="1">
    <location>
        <begin position="272"/>
        <end position="302"/>
    </location>
</feature>
<dbReference type="KEGG" id="cfr:116663796"/>
<gene>
    <name evidence="3 4 5" type="primary">LOC116663796</name>
</gene>
<dbReference type="GeneID" id="116663796"/>
<evidence type="ECO:0000256" key="1">
    <source>
        <dbReference type="SAM" id="MobiDB-lite"/>
    </source>
</evidence>
<evidence type="ECO:0000313" key="5">
    <source>
        <dbReference type="RefSeq" id="XP_032336372.1"/>
    </source>
</evidence>
<dbReference type="RefSeq" id="XP_032336372.1">
    <property type="nucleotide sequence ID" value="XM_032480481.1"/>
</dbReference>
<evidence type="ECO:0000313" key="4">
    <source>
        <dbReference type="RefSeq" id="XP_032336371.1"/>
    </source>
</evidence>
<name>A0A8B8T322_CAMFR</name>
<feature type="region of interest" description="Disordered" evidence="1">
    <location>
        <begin position="80"/>
        <end position="126"/>
    </location>
</feature>
<dbReference type="RefSeq" id="XP_032336371.1">
    <property type="nucleotide sequence ID" value="XM_032480480.1"/>
</dbReference>
<dbReference type="Proteomes" id="UP000694856">
    <property type="component" value="Chromosome 5"/>
</dbReference>
<evidence type="ECO:0000313" key="3">
    <source>
        <dbReference type="RefSeq" id="XP_032336370.1"/>
    </source>
</evidence>
<keyword evidence="2" id="KW-1185">Reference proteome</keyword>
<dbReference type="RefSeq" id="XP_032336370.1">
    <property type="nucleotide sequence ID" value="XM_032480479.1"/>
</dbReference>
<protein>
    <submittedName>
        <fullName evidence="3 4">Uncharacterized protein LOC116663796</fullName>
    </submittedName>
</protein>
<accession>A0A8B8T322</accession>
<evidence type="ECO:0000313" key="2">
    <source>
        <dbReference type="Proteomes" id="UP000694856"/>
    </source>
</evidence>
<dbReference type="AlphaFoldDB" id="A0A8B8T322"/>
<organism evidence="2 5">
    <name type="scientific">Camelus ferus</name>
    <name type="common">Wild bactrian camel</name>
    <name type="synonym">Camelus bactrianus ferus</name>
    <dbReference type="NCBI Taxonomy" id="419612"/>
    <lineage>
        <taxon>Eukaryota</taxon>
        <taxon>Metazoa</taxon>
        <taxon>Chordata</taxon>
        <taxon>Craniata</taxon>
        <taxon>Vertebrata</taxon>
        <taxon>Euteleostomi</taxon>
        <taxon>Mammalia</taxon>
        <taxon>Eutheria</taxon>
        <taxon>Laurasiatheria</taxon>
        <taxon>Artiodactyla</taxon>
        <taxon>Tylopoda</taxon>
        <taxon>Camelidae</taxon>
        <taxon>Camelus</taxon>
    </lineage>
</organism>
<proteinExistence type="predicted"/>
<sequence length="302" mass="32091">MLLAESRERALAHWLDSEQWASVLKAAVPWCVPRCAAAVRTVIQCLSLPGLGGTNAAGEGRALALRGRAPAAVLPGLLTQKAKARQSSPPSPQSSPLPAAARKEGEGRGGGGRRTRRLPGGGREGRVLGCARPGRCSTQCPWRCPPPAPYNMPPRTALAQVSGSPTMSDEGVRSGSAHLGRPVLYYVHPLCTAPGSPSLWRGVPVAHHQPRCLPPKPADEWALCQARTLGNSCVEGTRGPVWAPPSSKTARRRLTKQRSPHFRILYCACPERSRPSRQPLGSFQGPAFESLSHPTYGAAKGT</sequence>
<reference evidence="3 4" key="1">
    <citation type="submission" date="2025-04" db="UniProtKB">
        <authorList>
            <consortium name="RefSeq"/>
        </authorList>
    </citation>
    <scope>IDENTIFICATION</scope>
    <source>
        <tissue evidence="3 4">Ear skin</tissue>
    </source>
</reference>